<evidence type="ECO:0000313" key="2">
    <source>
        <dbReference type="Proteomes" id="UP000025756"/>
    </source>
</evidence>
<organism evidence="1 2">
    <name type="scientific">Bordetella bronchiseptica 00-P-2796</name>
    <dbReference type="NCBI Taxonomy" id="1331199"/>
    <lineage>
        <taxon>Bacteria</taxon>
        <taxon>Pseudomonadati</taxon>
        <taxon>Pseudomonadota</taxon>
        <taxon>Betaproteobacteria</taxon>
        <taxon>Burkholderiales</taxon>
        <taxon>Alcaligenaceae</taxon>
        <taxon>Bordetella</taxon>
    </lineage>
</organism>
<dbReference type="EMBL" id="JGWH01000024">
    <property type="protein sequence ID" value="KCV37768.1"/>
    <property type="molecule type" value="Genomic_DNA"/>
</dbReference>
<sequence>MHAPEQIVSENQAAKKIATLWAYCHGAPVPACVLMAELWFRRTPAGSTRTWRALEAHLRKSVLS</sequence>
<dbReference type="RefSeq" id="WP_033446653.1">
    <property type="nucleotide sequence ID" value="NZ_JGWH01000024.1"/>
</dbReference>
<comment type="caution">
    <text evidence="1">The sequence shown here is derived from an EMBL/GenBank/DDBJ whole genome shotgun (WGS) entry which is preliminary data.</text>
</comment>
<name>A0ABR4RJE1_BORBO</name>
<protein>
    <submittedName>
        <fullName evidence="1">Uncharacterized protein</fullName>
    </submittedName>
</protein>
<evidence type="ECO:0000313" key="1">
    <source>
        <dbReference type="EMBL" id="KCV37768.1"/>
    </source>
</evidence>
<gene>
    <name evidence="1" type="ORF">L490_0225</name>
</gene>
<dbReference type="GeneID" id="93202223"/>
<reference evidence="1 2" key="1">
    <citation type="submission" date="2014-03" db="EMBL/GenBank/DDBJ databases">
        <title>Genome sequence of Bordetella bronchiseptica.</title>
        <authorList>
            <person name="Harvill E."/>
            <person name="Goodfield L.L."/>
            <person name="Ivanov Y.V."/>
            <person name="Meyer J.A."/>
            <person name="Muse S.J."/>
            <person name="Jacobs N."/>
            <person name="Bendor L."/>
            <person name="Smallridge W.E."/>
            <person name="Brinkac L.M."/>
            <person name="Sanka R."/>
            <person name="Kim M."/>
            <person name="Losada L."/>
        </authorList>
    </citation>
    <scope>NUCLEOTIDE SEQUENCE [LARGE SCALE GENOMIC DNA]</scope>
    <source>
        <strain evidence="1 2">00-P-2796</strain>
    </source>
</reference>
<keyword evidence="2" id="KW-1185">Reference proteome</keyword>
<proteinExistence type="predicted"/>
<accession>A0ABR4RJE1</accession>
<dbReference type="Proteomes" id="UP000025756">
    <property type="component" value="Unassembled WGS sequence"/>
</dbReference>